<keyword evidence="1" id="KW-0805">Transcription regulation</keyword>
<dbReference type="PANTHER" id="PTHR44846">
    <property type="entry name" value="MANNOSYL-D-GLYCERATE TRANSPORT/METABOLISM SYSTEM REPRESSOR MNGR-RELATED"/>
    <property type="match status" value="1"/>
</dbReference>
<dbReference type="InterPro" id="IPR050679">
    <property type="entry name" value="Bact_HTH_transcr_reg"/>
</dbReference>
<evidence type="ECO:0000256" key="2">
    <source>
        <dbReference type="ARBA" id="ARBA00023125"/>
    </source>
</evidence>
<dbReference type="SMART" id="SM00345">
    <property type="entry name" value="HTH_GNTR"/>
    <property type="match status" value="1"/>
</dbReference>
<dbReference type="Gene3D" id="3.40.1410.10">
    <property type="entry name" value="Chorismate lyase-like"/>
    <property type="match status" value="1"/>
</dbReference>
<dbReference type="GO" id="GO:0045892">
    <property type="term" value="P:negative regulation of DNA-templated transcription"/>
    <property type="evidence" value="ECO:0007669"/>
    <property type="project" value="TreeGrafter"/>
</dbReference>
<feature type="domain" description="HTH gntR-type" evidence="4">
    <location>
        <begin position="5"/>
        <end position="73"/>
    </location>
</feature>
<dbReference type="Gene3D" id="1.10.10.10">
    <property type="entry name" value="Winged helix-like DNA-binding domain superfamily/Winged helix DNA-binding domain"/>
    <property type="match status" value="1"/>
</dbReference>
<evidence type="ECO:0000256" key="3">
    <source>
        <dbReference type="ARBA" id="ARBA00023163"/>
    </source>
</evidence>
<dbReference type="RefSeq" id="WP_158862901.1">
    <property type="nucleotide sequence ID" value="NZ_CP046401.1"/>
</dbReference>
<dbReference type="AlphaFoldDB" id="A0A6I6JRS0"/>
<dbReference type="Proteomes" id="UP000428260">
    <property type="component" value="Chromosome"/>
</dbReference>
<keyword evidence="6" id="KW-1185">Reference proteome</keyword>
<dbReference type="InterPro" id="IPR011663">
    <property type="entry name" value="UTRA"/>
</dbReference>
<keyword evidence="3" id="KW-0804">Transcription</keyword>
<dbReference type="GO" id="GO:0003677">
    <property type="term" value="F:DNA binding"/>
    <property type="evidence" value="ECO:0007669"/>
    <property type="project" value="UniProtKB-KW"/>
</dbReference>
<organism evidence="5 6">
    <name type="scientific">Maribellus comscasis</name>
    <dbReference type="NCBI Taxonomy" id="2681766"/>
    <lineage>
        <taxon>Bacteria</taxon>
        <taxon>Pseudomonadati</taxon>
        <taxon>Bacteroidota</taxon>
        <taxon>Bacteroidia</taxon>
        <taxon>Marinilabiliales</taxon>
        <taxon>Prolixibacteraceae</taxon>
        <taxon>Maribellus</taxon>
    </lineage>
</organism>
<reference evidence="5 6" key="1">
    <citation type="submission" date="2019-11" db="EMBL/GenBank/DDBJ databases">
        <authorList>
            <person name="Zheng R.K."/>
            <person name="Sun C.M."/>
        </authorList>
    </citation>
    <scope>NUCLEOTIDE SEQUENCE [LARGE SCALE GENOMIC DNA]</scope>
    <source>
        <strain evidence="5 6">WC007</strain>
    </source>
</reference>
<dbReference type="InterPro" id="IPR028978">
    <property type="entry name" value="Chorismate_lyase_/UTRA_dom_sf"/>
</dbReference>
<dbReference type="EMBL" id="CP046401">
    <property type="protein sequence ID" value="QGY42603.1"/>
    <property type="molecule type" value="Genomic_DNA"/>
</dbReference>
<dbReference type="SMART" id="SM00866">
    <property type="entry name" value="UTRA"/>
    <property type="match status" value="1"/>
</dbReference>
<name>A0A6I6JRS0_9BACT</name>
<dbReference type="PROSITE" id="PS50949">
    <property type="entry name" value="HTH_GNTR"/>
    <property type="match status" value="1"/>
</dbReference>
<evidence type="ECO:0000256" key="1">
    <source>
        <dbReference type="ARBA" id="ARBA00023015"/>
    </source>
</evidence>
<dbReference type="Pfam" id="PF07702">
    <property type="entry name" value="UTRA"/>
    <property type="match status" value="1"/>
</dbReference>
<dbReference type="SUPFAM" id="SSF64288">
    <property type="entry name" value="Chorismate lyase-like"/>
    <property type="match status" value="1"/>
</dbReference>
<protein>
    <submittedName>
        <fullName evidence="5">GntR family transcriptional regulator</fullName>
    </submittedName>
</protein>
<dbReference type="CDD" id="cd07377">
    <property type="entry name" value="WHTH_GntR"/>
    <property type="match status" value="1"/>
</dbReference>
<dbReference type="InterPro" id="IPR000524">
    <property type="entry name" value="Tscrpt_reg_HTH_GntR"/>
</dbReference>
<dbReference type="SUPFAM" id="SSF46785">
    <property type="entry name" value="Winged helix' DNA-binding domain"/>
    <property type="match status" value="1"/>
</dbReference>
<dbReference type="PANTHER" id="PTHR44846:SF1">
    <property type="entry name" value="MANNOSYL-D-GLYCERATE TRANSPORT_METABOLISM SYSTEM REPRESSOR MNGR-RELATED"/>
    <property type="match status" value="1"/>
</dbReference>
<dbReference type="InterPro" id="IPR036390">
    <property type="entry name" value="WH_DNA-bd_sf"/>
</dbReference>
<dbReference type="InterPro" id="IPR036388">
    <property type="entry name" value="WH-like_DNA-bd_sf"/>
</dbReference>
<keyword evidence="2" id="KW-0238">DNA-binding</keyword>
<dbReference type="KEGG" id="mcos:GM418_02725"/>
<evidence type="ECO:0000313" key="5">
    <source>
        <dbReference type="EMBL" id="QGY42603.1"/>
    </source>
</evidence>
<proteinExistence type="predicted"/>
<sequence>MNSTHPKYIEICLDIIKSIESGDLQPGDKIPSENELIKKYNISNTTARKSLQEIELRGWATRIKGKGTFVLNRTVDKHVTRTLGSIYTTRAGFEENLRKEGFVPKSVIVEKTVLEAGISTEIGGHHYIIEGPVVKIHRLRYADDVLMKDETRYISLKLCPRINIIETKKPYFTIYEEVYSLKITDMKQTLSTVILGPKSSDNYFDTNSPLPVFILDGAIFCSSGKVVEIEKSYYRGDRYKFSIIAKPEVY</sequence>
<gene>
    <name evidence="5" type="ORF">GM418_02725</name>
</gene>
<dbReference type="GO" id="GO:0003700">
    <property type="term" value="F:DNA-binding transcription factor activity"/>
    <property type="evidence" value="ECO:0007669"/>
    <property type="project" value="InterPro"/>
</dbReference>
<dbReference type="Pfam" id="PF00392">
    <property type="entry name" value="GntR"/>
    <property type="match status" value="1"/>
</dbReference>
<evidence type="ECO:0000313" key="6">
    <source>
        <dbReference type="Proteomes" id="UP000428260"/>
    </source>
</evidence>
<evidence type="ECO:0000259" key="4">
    <source>
        <dbReference type="PROSITE" id="PS50949"/>
    </source>
</evidence>
<accession>A0A6I6JRS0</accession>